<keyword evidence="2 6" id="KW-1003">Cell membrane</keyword>
<feature type="transmembrane region" description="Helical" evidence="6">
    <location>
        <begin position="219"/>
        <end position="246"/>
    </location>
</feature>
<comment type="caution">
    <text evidence="8">The sequence shown here is derived from an EMBL/GenBank/DDBJ whole genome shotgun (WGS) entry which is preliminary data.</text>
</comment>
<feature type="transmembrane region" description="Helical" evidence="6">
    <location>
        <begin position="141"/>
        <end position="164"/>
    </location>
</feature>
<name>A0A9D1DL71_9FIRM</name>
<dbReference type="PANTHER" id="PTHR46795:SF3">
    <property type="entry name" value="ABC TRANSPORTER PERMEASE"/>
    <property type="match status" value="1"/>
</dbReference>
<dbReference type="PANTHER" id="PTHR46795">
    <property type="entry name" value="ABC TRANSPORTER PERMEASE-RELATED-RELATED"/>
    <property type="match status" value="1"/>
</dbReference>
<comment type="subcellular location">
    <subcellularLocation>
        <location evidence="1 6">Cell membrane</location>
        <topology evidence="1 6">Multi-pass membrane protein</topology>
    </subcellularLocation>
</comment>
<dbReference type="InterPro" id="IPR052536">
    <property type="entry name" value="ABC-4_Integral_Memb_Prot"/>
</dbReference>
<proteinExistence type="inferred from homology"/>
<evidence type="ECO:0000256" key="2">
    <source>
        <dbReference type="ARBA" id="ARBA00022475"/>
    </source>
</evidence>
<evidence type="ECO:0000256" key="5">
    <source>
        <dbReference type="ARBA" id="ARBA00023136"/>
    </source>
</evidence>
<feature type="transmembrane region" description="Helical" evidence="6">
    <location>
        <begin position="575"/>
        <end position="596"/>
    </location>
</feature>
<dbReference type="Proteomes" id="UP000824238">
    <property type="component" value="Unassembled WGS sequence"/>
</dbReference>
<feature type="transmembrane region" description="Helical" evidence="6">
    <location>
        <begin position="193"/>
        <end position="213"/>
    </location>
</feature>
<keyword evidence="6" id="KW-0813">Transport</keyword>
<keyword evidence="5 6" id="KW-0472">Membrane</keyword>
<reference evidence="8" key="2">
    <citation type="journal article" date="2021" name="PeerJ">
        <title>Extensive microbial diversity within the chicken gut microbiome revealed by metagenomics and culture.</title>
        <authorList>
            <person name="Gilroy R."/>
            <person name="Ravi A."/>
            <person name="Getino M."/>
            <person name="Pursley I."/>
            <person name="Horton D.L."/>
            <person name="Alikhan N.F."/>
            <person name="Baker D."/>
            <person name="Gharbi K."/>
            <person name="Hall N."/>
            <person name="Watson M."/>
            <person name="Adriaenssens E.M."/>
            <person name="Foster-Nyarko E."/>
            <person name="Jarju S."/>
            <person name="Secka A."/>
            <person name="Antonio M."/>
            <person name="Oren A."/>
            <person name="Chaudhuri R.R."/>
            <person name="La Ragione R."/>
            <person name="Hildebrand F."/>
            <person name="Pallen M.J."/>
        </authorList>
    </citation>
    <scope>NUCLEOTIDE SEQUENCE</scope>
    <source>
        <strain evidence="8">ChiGjej3B3-7149</strain>
    </source>
</reference>
<keyword evidence="4 6" id="KW-1133">Transmembrane helix</keyword>
<dbReference type="GO" id="GO:0005886">
    <property type="term" value="C:plasma membrane"/>
    <property type="evidence" value="ECO:0007669"/>
    <property type="project" value="UniProtKB-SubCell"/>
</dbReference>
<dbReference type="PIRSF" id="PIRSF018968">
    <property type="entry name" value="ABC_permease_BceB"/>
    <property type="match status" value="1"/>
</dbReference>
<dbReference type="AlphaFoldDB" id="A0A9D1DL71"/>
<evidence type="ECO:0000313" key="9">
    <source>
        <dbReference type="Proteomes" id="UP000824238"/>
    </source>
</evidence>
<dbReference type="GO" id="GO:0055085">
    <property type="term" value="P:transmembrane transport"/>
    <property type="evidence" value="ECO:0007669"/>
    <property type="project" value="UniProtKB-UniRule"/>
</dbReference>
<evidence type="ECO:0000256" key="3">
    <source>
        <dbReference type="ARBA" id="ARBA00022692"/>
    </source>
</evidence>
<accession>A0A9D1DL71</accession>
<organism evidence="8 9">
    <name type="scientific">Candidatus Scatomorpha intestinigallinarum</name>
    <dbReference type="NCBI Taxonomy" id="2840923"/>
    <lineage>
        <taxon>Bacteria</taxon>
        <taxon>Bacillati</taxon>
        <taxon>Bacillota</taxon>
        <taxon>Clostridia</taxon>
        <taxon>Eubacteriales</taxon>
        <taxon>Candidatus Scatomorpha</taxon>
    </lineage>
</organism>
<feature type="transmembrane region" description="Helical" evidence="6">
    <location>
        <begin position="50"/>
        <end position="74"/>
    </location>
</feature>
<evidence type="ECO:0000313" key="8">
    <source>
        <dbReference type="EMBL" id="HIR54944.1"/>
    </source>
</evidence>
<evidence type="ECO:0000256" key="4">
    <source>
        <dbReference type="ARBA" id="ARBA00022989"/>
    </source>
</evidence>
<feature type="transmembrane region" description="Helical" evidence="6">
    <location>
        <begin position="276"/>
        <end position="301"/>
    </location>
</feature>
<comment type="similarity">
    <text evidence="6">Belongs to the ABC-4 integral membrane protein family.</text>
</comment>
<keyword evidence="3 6" id="KW-0812">Transmembrane</keyword>
<feature type="transmembrane region" description="Helical" evidence="6">
    <location>
        <begin position="95"/>
        <end position="121"/>
    </location>
</feature>
<feature type="domain" description="ABC3 transporter permease C-terminal" evidence="7">
    <location>
        <begin position="56"/>
        <end position="172"/>
    </location>
</feature>
<evidence type="ECO:0000256" key="1">
    <source>
        <dbReference type="ARBA" id="ARBA00004651"/>
    </source>
</evidence>
<gene>
    <name evidence="8" type="ORF">IAD36_05020</name>
</gene>
<feature type="transmembrane region" description="Helical" evidence="6">
    <location>
        <begin position="7"/>
        <end position="30"/>
    </location>
</feature>
<dbReference type="EMBL" id="DVHH01000127">
    <property type="protein sequence ID" value="HIR54944.1"/>
    <property type="molecule type" value="Genomic_DNA"/>
</dbReference>
<dbReference type="InterPro" id="IPR003838">
    <property type="entry name" value="ABC3_permease_C"/>
</dbReference>
<dbReference type="InterPro" id="IPR027022">
    <property type="entry name" value="ABC_permease_BceB-typ"/>
</dbReference>
<feature type="transmembrane region" description="Helical" evidence="6">
    <location>
        <begin position="630"/>
        <end position="660"/>
    </location>
</feature>
<feature type="transmembrane region" description="Helical" evidence="6">
    <location>
        <begin position="666"/>
        <end position="688"/>
    </location>
</feature>
<protein>
    <submittedName>
        <fullName evidence="8">FtsX-like permease family protein</fullName>
    </submittedName>
</protein>
<sequence length="705" mass="77772">MKSNRRFYLPYILTVIGTAAAFYIMAAIVSDPGSKELAAGTSNGPMYVSMFMTLGMFVLGLFSCIFLLYTNSFLMKRRQKELGLYSVLGMSKTNIAGIMVFEALYIALIGIGGGIAVGILLTKLVSLALFRLMRLPVPFGFSVQPIAIIIVVLFFAGLILLTLLANLAKVGRSRPVELLRGGNVGEKEPKANWFLTIVGVLFLGAGYAAAMLVDNPGMAVAVYFLAVFAVIIGTYCLFTSVSIAVLKALRRNKRYYYKAKHFISVSGMLYRMKRNAVGLANICILCTMVMVMVSGTLSLYLGSEEQVNVHCPSDVVVETTYYASSAEDHVYNEETGEETIEYHTPYDAAAMDAWFEDYFAGHKLAPSAAKAVEYYEFSAEVDAACWDGAPYAGFPEDYVFSDGDLQLLRVMAITAETYAQLSGEPVPELAEGEVLVHFPSDFYSTDRLSILIRSGESEEREFVDLDVTGEAKLTAAQIALNMVAINWSEEDDETVLVVPDRAALLELVAGQENGSYIWRGQYDFEASDEALAAMVDDYFAASREGDGVDVGYYDMLRIDLRSEAEQEVYGLSGGFLFLGVFLGIVFLMATVLIIYYKQVSEGYEDNARFEIMRKVGLSEREARRAIRSQILTVFFMPILVAAIHIAFDFNLVVLLLRLFSLTNVKLTALCTLGTLLVFCAVYAVVYALTARSYYKIVRPNSGNVR</sequence>
<evidence type="ECO:0000259" key="7">
    <source>
        <dbReference type="Pfam" id="PF02687"/>
    </source>
</evidence>
<evidence type="ECO:0000256" key="6">
    <source>
        <dbReference type="PIRNR" id="PIRNR018968"/>
    </source>
</evidence>
<reference evidence="8" key="1">
    <citation type="submission" date="2020-10" db="EMBL/GenBank/DDBJ databases">
        <authorList>
            <person name="Gilroy R."/>
        </authorList>
    </citation>
    <scope>NUCLEOTIDE SEQUENCE</scope>
    <source>
        <strain evidence="8">ChiGjej3B3-7149</strain>
    </source>
</reference>
<dbReference type="Pfam" id="PF02687">
    <property type="entry name" value="FtsX"/>
    <property type="match status" value="1"/>
</dbReference>